<reference evidence="1" key="1">
    <citation type="journal article" date="2019" name="Sci. Rep.">
        <title>Draft genome of Tanacetum cinerariifolium, the natural source of mosquito coil.</title>
        <authorList>
            <person name="Yamashiro T."/>
            <person name="Shiraishi A."/>
            <person name="Satake H."/>
            <person name="Nakayama K."/>
        </authorList>
    </citation>
    <scope>NUCLEOTIDE SEQUENCE</scope>
</reference>
<organism evidence="1">
    <name type="scientific">Tanacetum cinerariifolium</name>
    <name type="common">Dalmatian daisy</name>
    <name type="synonym">Chrysanthemum cinerariifolium</name>
    <dbReference type="NCBI Taxonomy" id="118510"/>
    <lineage>
        <taxon>Eukaryota</taxon>
        <taxon>Viridiplantae</taxon>
        <taxon>Streptophyta</taxon>
        <taxon>Embryophyta</taxon>
        <taxon>Tracheophyta</taxon>
        <taxon>Spermatophyta</taxon>
        <taxon>Magnoliopsida</taxon>
        <taxon>eudicotyledons</taxon>
        <taxon>Gunneridae</taxon>
        <taxon>Pentapetalae</taxon>
        <taxon>asterids</taxon>
        <taxon>campanulids</taxon>
        <taxon>Asterales</taxon>
        <taxon>Asteraceae</taxon>
        <taxon>Asteroideae</taxon>
        <taxon>Anthemideae</taxon>
        <taxon>Anthemidinae</taxon>
        <taxon>Tanacetum</taxon>
    </lineage>
</organism>
<name>A0A6L2NV82_TANCI</name>
<gene>
    <name evidence="1" type="ORF">Tci_062219</name>
</gene>
<accession>A0A6L2NV82</accession>
<proteinExistence type="predicted"/>
<dbReference type="AlphaFoldDB" id="A0A6L2NV82"/>
<evidence type="ECO:0000313" key="1">
    <source>
        <dbReference type="EMBL" id="GEU90241.1"/>
    </source>
</evidence>
<protein>
    <submittedName>
        <fullName evidence="1">Uncharacterized protein</fullName>
    </submittedName>
</protein>
<comment type="caution">
    <text evidence="1">The sequence shown here is derived from an EMBL/GenBank/DDBJ whole genome shotgun (WGS) entry which is preliminary data.</text>
</comment>
<sequence length="80" mass="9085">MNKDNDDEDEGPNEDETYLARVASKLRSALLALAAHATDSTNFLQKEYAQWIVSKAKSEIFMKDRDCQNVVGVDQEEFET</sequence>
<dbReference type="EMBL" id="BKCJ010010142">
    <property type="protein sequence ID" value="GEU90241.1"/>
    <property type="molecule type" value="Genomic_DNA"/>
</dbReference>